<dbReference type="SUPFAM" id="SSF54106">
    <property type="entry name" value="LysM domain"/>
    <property type="match status" value="1"/>
</dbReference>
<reference evidence="3 4" key="1">
    <citation type="submission" date="2022-12" db="EMBL/GenBank/DDBJ databases">
        <title>Polyphasic characterization of Geotalea uranireducens NIT-SL11 newly isolated from a complex of sewage sludge and microbially reduced graphene oxide.</title>
        <authorList>
            <person name="Xie L."/>
            <person name="Yoshida N."/>
            <person name="Meng L."/>
        </authorList>
    </citation>
    <scope>NUCLEOTIDE SEQUENCE [LARGE SCALE GENOMIC DNA]</scope>
    <source>
        <strain evidence="3 4">NIT-SL11</strain>
    </source>
</reference>
<organism evidence="3 4">
    <name type="scientific">Geotalea uraniireducens</name>
    <dbReference type="NCBI Taxonomy" id="351604"/>
    <lineage>
        <taxon>Bacteria</taxon>
        <taxon>Pseudomonadati</taxon>
        <taxon>Thermodesulfobacteriota</taxon>
        <taxon>Desulfuromonadia</taxon>
        <taxon>Geobacterales</taxon>
        <taxon>Geobacteraceae</taxon>
        <taxon>Geotalea</taxon>
    </lineage>
</organism>
<dbReference type="PANTHER" id="PTHR34700">
    <property type="entry name" value="POTASSIUM BINDING PROTEIN KBP"/>
    <property type="match status" value="1"/>
</dbReference>
<protein>
    <submittedName>
        <fullName evidence="3">Peptidoglycan-binding protein LysM</fullName>
    </submittedName>
</protein>
<keyword evidence="4" id="KW-1185">Reference proteome</keyword>
<dbReference type="SMART" id="SM00257">
    <property type="entry name" value="LysM"/>
    <property type="match status" value="1"/>
</dbReference>
<dbReference type="PROSITE" id="PS51782">
    <property type="entry name" value="LYSM"/>
    <property type="match status" value="1"/>
</dbReference>
<dbReference type="PANTHER" id="PTHR34700:SF4">
    <property type="entry name" value="PHAGE-LIKE ELEMENT PBSX PROTEIN XKDP"/>
    <property type="match status" value="1"/>
</dbReference>
<evidence type="ECO:0000313" key="3">
    <source>
        <dbReference type="EMBL" id="BDV41339.1"/>
    </source>
</evidence>
<evidence type="ECO:0000313" key="4">
    <source>
        <dbReference type="Proteomes" id="UP001317705"/>
    </source>
</evidence>
<evidence type="ECO:0000256" key="1">
    <source>
        <dbReference type="SAM" id="MobiDB-lite"/>
    </source>
</evidence>
<dbReference type="EMBL" id="AP027151">
    <property type="protein sequence ID" value="BDV41339.1"/>
    <property type="molecule type" value="Genomic_DNA"/>
</dbReference>
<dbReference type="Gene3D" id="1.25.40.10">
    <property type="entry name" value="Tetratricopeptide repeat domain"/>
    <property type="match status" value="1"/>
</dbReference>
<feature type="domain" description="LysM" evidence="2">
    <location>
        <begin position="50"/>
        <end position="97"/>
    </location>
</feature>
<dbReference type="InterPro" id="IPR036779">
    <property type="entry name" value="LysM_dom_sf"/>
</dbReference>
<feature type="compositionally biased region" description="Low complexity" evidence="1">
    <location>
        <begin position="138"/>
        <end position="152"/>
    </location>
</feature>
<feature type="region of interest" description="Disordered" evidence="1">
    <location>
        <begin position="105"/>
        <end position="181"/>
    </location>
</feature>
<dbReference type="Gene3D" id="3.10.350.10">
    <property type="entry name" value="LysM domain"/>
    <property type="match status" value="1"/>
</dbReference>
<gene>
    <name evidence="3" type="ORF">GURASL_02620</name>
</gene>
<dbReference type="CDD" id="cd00118">
    <property type="entry name" value="LysM"/>
    <property type="match status" value="1"/>
</dbReference>
<dbReference type="Pfam" id="PF01476">
    <property type="entry name" value="LysM"/>
    <property type="match status" value="1"/>
</dbReference>
<sequence length="235" mass="25539">MSGKLRYYMSSLILTLALGGQAYGGDYLLYAPEPSQGKKPASPEEGVLVQSITIEKGDTLYSLSRKYNGRGGYYPQILLFNEIKNPNLIYAGNSLLVPVAPAEGRQTVQPRKAASAAEAAKRPRSHAGRKLGRKDAGTAKAPKTVTTVAPPASRAGVSPSPVRQSVPARPAEPPKKAAQREQTLYEQGIEAYKTGNYRQSLEAFDLFLQRYPDSPLVPDVSLYRADTMLKLSNQQ</sequence>
<dbReference type="InterPro" id="IPR011990">
    <property type="entry name" value="TPR-like_helical_dom_sf"/>
</dbReference>
<proteinExistence type="predicted"/>
<feature type="compositionally biased region" description="Basic residues" evidence="1">
    <location>
        <begin position="122"/>
        <end position="132"/>
    </location>
</feature>
<evidence type="ECO:0000259" key="2">
    <source>
        <dbReference type="PROSITE" id="PS51782"/>
    </source>
</evidence>
<accession>A0ABM8EGD5</accession>
<dbReference type="RefSeq" id="WP_282001318.1">
    <property type="nucleotide sequence ID" value="NZ_AP027151.1"/>
</dbReference>
<dbReference type="InterPro" id="IPR018392">
    <property type="entry name" value="LysM"/>
</dbReference>
<name>A0ABM8EGD5_9BACT</name>
<dbReference type="Proteomes" id="UP001317705">
    <property type="component" value="Chromosome"/>
</dbReference>
<dbReference type="InterPro" id="IPR052196">
    <property type="entry name" value="Bact_Kbp"/>
</dbReference>